<dbReference type="Proteomes" id="UP000652761">
    <property type="component" value="Unassembled WGS sequence"/>
</dbReference>
<feature type="domain" description="Aminotransferase-like plant mobile" evidence="2">
    <location>
        <begin position="96"/>
        <end position="307"/>
    </location>
</feature>
<feature type="compositionally biased region" description="Basic and acidic residues" evidence="1">
    <location>
        <begin position="475"/>
        <end position="486"/>
    </location>
</feature>
<comment type="caution">
    <text evidence="3">The sequence shown here is derived from an EMBL/GenBank/DDBJ whole genome shotgun (WGS) entry which is preliminary data.</text>
</comment>
<dbReference type="InterPro" id="IPR044824">
    <property type="entry name" value="MAIN-like"/>
</dbReference>
<keyword evidence="4" id="KW-1185">Reference proteome</keyword>
<evidence type="ECO:0000313" key="3">
    <source>
        <dbReference type="EMBL" id="MQL96130.1"/>
    </source>
</evidence>
<reference evidence="3" key="1">
    <citation type="submission" date="2017-07" db="EMBL/GenBank/DDBJ databases">
        <title>Taro Niue Genome Assembly and Annotation.</title>
        <authorList>
            <person name="Atibalentja N."/>
            <person name="Keating K."/>
            <person name="Fields C.J."/>
        </authorList>
    </citation>
    <scope>NUCLEOTIDE SEQUENCE</scope>
    <source>
        <strain evidence="3">Niue_2</strain>
        <tissue evidence="3">Leaf</tissue>
    </source>
</reference>
<dbReference type="InterPro" id="IPR019557">
    <property type="entry name" value="AminoTfrase-like_pln_mobile"/>
</dbReference>
<name>A0A843VRF0_COLES</name>
<evidence type="ECO:0000313" key="4">
    <source>
        <dbReference type="Proteomes" id="UP000652761"/>
    </source>
</evidence>
<gene>
    <name evidence="3" type="ORF">Taro_028807</name>
</gene>
<dbReference type="EMBL" id="NMUH01001879">
    <property type="protein sequence ID" value="MQL96130.1"/>
    <property type="molecule type" value="Genomic_DNA"/>
</dbReference>
<dbReference type="PANTHER" id="PTHR46033:SF8">
    <property type="entry name" value="PROTEIN MAINTENANCE OF MERISTEMS-LIKE"/>
    <property type="match status" value="1"/>
</dbReference>
<dbReference type="PANTHER" id="PTHR46033">
    <property type="entry name" value="PROTEIN MAIN-LIKE 2"/>
    <property type="match status" value="1"/>
</dbReference>
<dbReference type="Pfam" id="PF10536">
    <property type="entry name" value="PMD"/>
    <property type="match status" value="1"/>
</dbReference>
<proteinExistence type="predicted"/>
<evidence type="ECO:0000256" key="1">
    <source>
        <dbReference type="SAM" id="MobiDB-lite"/>
    </source>
</evidence>
<protein>
    <recommendedName>
        <fullName evidence="2">Aminotransferase-like plant mobile domain-containing protein</fullName>
    </recommendedName>
</protein>
<feature type="region of interest" description="Disordered" evidence="1">
    <location>
        <begin position="464"/>
        <end position="486"/>
    </location>
</feature>
<dbReference type="GO" id="GO:0010073">
    <property type="term" value="P:meristem maintenance"/>
    <property type="evidence" value="ECO:0007669"/>
    <property type="project" value="InterPro"/>
</dbReference>
<evidence type="ECO:0000259" key="2">
    <source>
        <dbReference type="Pfam" id="PF10536"/>
    </source>
</evidence>
<dbReference type="AlphaFoldDB" id="A0A843VRF0"/>
<dbReference type="OrthoDB" id="1750048at2759"/>
<organism evidence="3 4">
    <name type="scientific">Colocasia esculenta</name>
    <name type="common">Wild taro</name>
    <name type="synonym">Arum esculentum</name>
    <dbReference type="NCBI Taxonomy" id="4460"/>
    <lineage>
        <taxon>Eukaryota</taxon>
        <taxon>Viridiplantae</taxon>
        <taxon>Streptophyta</taxon>
        <taxon>Embryophyta</taxon>
        <taxon>Tracheophyta</taxon>
        <taxon>Spermatophyta</taxon>
        <taxon>Magnoliopsida</taxon>
        <taxon>Liliopsida</taxon>
        <taxon>Araceae</taxon>
        <taxon>Aroideae</taxon>
        <taxon>Colocasieae</taxon>
        <taxon>Colocasia</taxon>
    </lineage>
</organism>
<sequence>MARPVATRIVATESEAVTLLRWPKAVATRSRSPWASRPPRSMQPQPRTYGVQDVLTGCPLMCVLQGEMRARVSWLLVLAVYLALPSFQRERLEEMGFGEVLKMDSMRADAPLTQALRSRWDAEAIAFVFPWGHMITDLEDVSRITGLRVFGLPVSGYTYPCYRDLSHRLLGLTVGQRSSLVPRVDLQESLGLVQTGREVGKMADELLDRLVRGCWETLAREPGAQADLDLRRFLTFFLGRLLFATRGDEVHCRFLSLLEDLDQVGEYSWGAALLAHQFDSLGSSDWQTSISGFFSFLQVWTYLHLPGLGRGIMERSGLVPLARYVFLVVQVVWQPYLEEGDEGQPWLEQARPYFGHLASVRVLWSSLAEAGPLGLAGAFGDSMTRLIGASGPVSRLRTGSTGGDGFGPMRSGRDRADRLALGSAALCRAGSGRGEERGRAAIDEDEDDIGRCIFVSGSGKDLPVGSRRPTGMSFEEVRGGRGDAGGKGKYDMDLADTAATLASQWRLQAETSTAEVARLRTQMEAAVSQVGELTLHMQGSSRSGVSGAFVRQFLAGSSSRRRNKEEERCRAGEVQVKCRFGPEMKQDLLQFSWSWRPGVVVDLLASRGVDANLRILQVIGSPKSRFYTWFSFSLAPASRPCIPKAYNRY</sequence>
<accession>A0A843VRF0</accession>